<keyword evidence="2" id="KW-1185">Reference proteome</keyword>
<dbReference type="Proteomes" id="UP000789920">
    <property type="component" value="Unassembled WGS sequence"/>
</dbReference>
<evidence type="ECO:0000313" key="2">
    <source>
        <dbReference type="Proteomes" id="UP000789920"/>
    </source>
</evidence>
<accession>A0ACA9SJW1</accession>
<gene>
    <name evidence="1" type="ORF">RPERSI_LOCUS30923</name>
</gene>
<name>A0ACA9SJW1_9GLOM</name>
<feature type="non-terminal residue" evidence="1">
    <location>
        <position position="1"/>
    </location>
</feature>
<reference evidence="1" key="1">
    <citation type="submission" date="2021-06" db="EMBL/GenBank/DDBJ databases">
        <authorList>
            <person name="Kallberg Y."/>
            <person name="Tangrot J."/>
            <person name="Rosling A."/>
        </authorList>
    </citation>
    <scope>NUCLEOTIDE SEQUENCE</scope>
    <source>
        <strain evidence="1">MA461A</strain>
    </source>
</reference>
<proteinExistence type="predicted"/>
<organism evidence="1 2">
    <name type="scientific">Racocetra persica</name>
    <dbReference type="NCBI Taxonomy" id="160502"/>
    <lineage>
        <taxon>Eukaryota</taxon>
        <taxon>Fungi</taxon>
        <taxon>Fungi incertae sedis</taxon>
        <taxon>Mucoromycota</taxon>
        <taxon>Glomeromycotina</taxon>
        <taxon>Glomeromycetes</taxon>
        <taxon>Diversisporales</taxon>
        <taxon>Gigasporaceae</taxon>
        <taxon>Racocetra</taxon>
    </lineage>
</organism>
<dbReference type="EMBL" id="CAJVQC010122627">
    <property type="protein sequence ID" value="CAG8839106.1"/>
    <property type="molecule type" value="Genomic_DNA"/>
</dbReference>
<comment type="caution">
    <text evidence="1">The sequence shown here is derived from an EMBL/GenBank/DDBJ whole genome shotgun (WGS) entry which is preliminary data.</text>
</comment>
<sequence>IQSSGFSQNENEETSKCYYEILGISKEAKTEEINRAYRKLALQYHPDKNKSSQAEKKFQEITKAYDVLSDEKKRGNYDMGGVDFLELAEGIRKQSRELQKE</sequence>
<evidence type="ECO:0000313" key="1">
    <source>
        <dbReference type="EMBL" id="CAG8839106.1"/>
    </source>
</evidence>
<protein>
    <submittedName>
        <fullName evidence="1">9051_t:CDS:1</fullName>
    </submittedName>
</protein>